<dbReference type="Gene3D" id="2.60.34.20">
    <property type="match status" value="1"/>
</dbReference>
<dbReference type="InterPro" id="IPR038514">
    <property type="entry name" value="AAR2_C_sf"/>
</dbReference>
<dbReference type="InterPro" id="IPR033647">
    <property type="entry name" value="Aar2_N"/>
</dbReference>
<dbReference type="InterPro" id="IPR033648">
    <property type="entry name" value="AAR2_C"/>
</dbReference>
<comment type="function">
    <text evidence="1">Component of the U5 snRNP complex that is required for spliceosome assembly and for pre-mRNA splicing.</text>
</comment>
<keyword evidence="4" id="KW-0507">mRNA processing</keyword>
<dbReference type="Pfam" id="PF05282">
    <property type="entry name" value="AAR2"/>
    <property type="match status" value="1"/>
</dbReference>
<dbReference type="InterPro" id="IPR007946">
    <property type="entry name" value="AAR2"/>
</dbReference>
<organism evidence="12 13">
    <name type="scientific">Geodia barretti</name>
    <name type="common">Barrett's horny sponge</name>
    <dbReference type="NCBI Taxonomy" id="519541"/>
    <lineage>
        <taxon>Eukaryota</taxon>
        <taxon>Metazoa</taxon>
        <taxon>Porifera</taxon>
        <taxon>Demospongiae</taxon>
        <taxon>Heteroscleromorpha</taxon>
        <taxon>Tetractinellida</taxon>
        <taxon>Astrophorina</taxon>
        <taxon>Geodiidae</taxon>
        <taxon>Geodia</taxon>
    </lineage>
</organism>
<dbReference type="GO" id="GO:0005681">
    <property type="term" value="C:spliceosomal complex"/>
    <property type="evidence" value="ECO:0007669"/>
    <property type="project" value="UniProtKB-KW"/>
</dbReference>
<dbReference type="Proteomes" id="UP001174909">
    <property type="component" value="Unassembled WGS sequence"/>
</dbReference>
<dbReference type="CDD" id="cd13777">
    <property type="entry name" value="Aar2_N"/>
    <property type="match status" value="1"/>
</dbReference>
<dbReference type="GO" id="GO:0000244">
    <property type="term" value="P:spliceosomal tri-snRNP complex assembly"/>
    <property type="evidence" value="ECO:0007669"/>
    <property type="project" value="TreeGrafter"/>
</dbReference>
<protein>
    <recommendedName>
        <fullName evidence="3">Protein AAR2 homolog</fullName>
    </recommendedName>
    <alternativeName>
        <fullName evidence="7">AAR2 splicing factor homolog</fullName>
    </alternativeName>
</protein>
<evidence type="ECO:0000256" key="5">
    <source>
        <dbReference type="ARBA" id="ARBA00022728"/>
    </source>
</evidence>
<evidence type="ECO:0000256" key="4">
    <source>
        <dbReference type="ARBA" id="ARBA00022664"/>
    </source>
</evidence>
<dbReference type="PANTHER" id="PTHR12689:SF4">
    <property type="entry name" value="PROTEIN AAR2 HOMOLOG"/>
    <property type="match status" value="1"/>
</dbReference>
<dbReference type="PANTHER" id="PTHR12689">
    <property type="entry name" value="A1 CISTRON SPLICING FACTOR AAR2-RELATED"/>
    <property type="match status" value="1"/>
</dbReference>
<evidence type="ECO:0000259" key="11">
    <source>
        <dbReference type="Pfam" id="PF20981"/>
    </source>
</evidence>
<name>A0AA35RJT3_GEOBA</name>
<reference evidence="12" key="1">
    <citation type="submission" date="2023-03" db="EMBL/GenBank/DDBJ databases">
        <authorList>
            <person name="Steffen K."/>
            <person name="Cardenas P."/>
        </authorList>
    </citation>
    <scope>NUCLEOTIDE SEQUENCE</scope>
</reference>
<evidence type="ECO:0000256" key="2">
    <source>
        <dbReference type="ARBA" id="ARBA00006281"/>
    </source>
</evidence>
<dbReference type="FunFam" id="1.25.40.550:FF:000001">
    <property type="entry name" value="AAR2 splicing factor homolog"/>
    <property type="match status" value="1"/>
</dbReference>
<evidence type="ECO:0000256" key="9">
    <source>
        <dbReference type="SAM" id="MobiDB-lite"/>
    </source>
</evidence>
<evidence type="ECO:0000256" key="1">
    <source>
        <dbReference type="ARBA" id="ARBA00003708"/>
    </source>
</evidence>
<dbReference type="CDD" id="cd13778">
    <property type="entry name" value="Aar2_C"/>
    <property type="match status" value="1"/>
</dbReference>
<evidence type="ECO:0000259" key="10">
    <source>
        <dbReference type="Pfam" id="PF05282"/>
    </source>
</evidence>
<dbReference type="InterPro" id="IPR038516">
    <property type="entry name" value="AAR2_N_sf"/>
</dbReference>
<comment type="subunit">
    <text evidence="8">Interacts with PRPF8 (via RNase H homology domain). Component of a U5 snRNP complex that contains PRPF8.</text>
</comment>
<evidence type="ECO:0000256" key="7">
    <source>
        <dbReference type="ARBA" id="ARBA00030625"/>
    </source>
</evidence>
<evidence type="ECO:0000313" key="12">
    <source>
        <dbReference type="EMBL" id="CAI8012815.1"/>
    </source>
</evidence>
<evidence type="ECO:0000256" key="8">
    <source>
        <dbReference type="ARBA" id="ARBA00047009"/>
    </source>
</evidence>
<keyword evidence="13" id="KW-1185">Reference proteome</keyword>
<dbReference type="AlphaFoldDB" id="A0AA35RJT3"/>
<comment type="similarity">
    <text evidence="2">Belongs to the AAR2 family.</text>
</comment>
<accession>A0AA35RJT3</accession>
<sequence length="293" mass="32991">MKWDHKTEDLTDEGISTEMVERIRAGLKDLDQGLGPYPYDTLKKWVSLSNHISQDLVTRIQPLSGKVTSVSQIVQETSAVGSGEGEREGGREREVTGEREGEREGRGYGGGRFAGVGDFEPSVDSTSQKRRTDLPLFKSKPETALRFSEVPRQRHPVGASPSEISHHCMDLSYTLQSLMTSNHTHYRDLLGELQLAFLCFFLAHVYDAFEHWKELVRLLCMSESALSDQTELFTNFITVLHFQLKEIPDDFFVDIVSRSNFLTTTLQVYISTLLEVSSFALLKVADCYDTAGI</sequence>
<comment type="caution">
    <text evidence="12">The sequence shown here is derived from an EMBL/GenBank/DDBJ whole genome shotgun (WGS) entry which is preliminary data.</text>
</comment>
<evidence type="ECO:0000313" key="13">
    <source>
        <dbReference type="Proteomes" id="UP001174909"/>
    </source>
</evidence>
<feature type="domain" description="AAR2 N-terminal" evidence="11">
    <location>
        <begin position="2"/>
        <end position="62"/>
    </location>
</feature>
<evidence type="ECO:0000256" key="3">
    <source>
        <dbReference type="ARBA" id="ARBA00016372"/>
    </source>
</evidence>
<keyword evidence="6" id="KW-0508">mRNA splicing</keyword>
<dbReference type="Pfam" id="PF20981">
    <property type="entry name" value="AAR2_1st"/>
    <property type="match status" value="1"/>
</dbReference>
<dbReference type="Gene3D" id="1.25.40.550">
    <property type="entry name" value="Aar2, C-terminal domain-like"/>
    <property type="match status" value="1"/>
</dbReference>
<evidence type="ECO:0000256" key="6">
    <source>
        <dbReference type="ARBA" id="ARBA00023187"/>
    </source>
</evidence>
<feature type="domain" description="AAR2 C-terminal" evidence="10">
    <location>
        <begin position="147"/>
        <end position="275"/>
    </location>
</feature>
<feature type="compositionally biased region" description="Basic and acidic residues" evidence="9">
    <location>
        <begin position="84"/>
        <end position="106"/>
    </location>
</feature>
<keyword evidence="5" id="KW-0747">Spliceosome</keyword>
<dbReference type="EMBL" id="CASHTH010001219">
    <property type="protein sequence ID" value="CAI8012815.1"/>
    <property type="molecule type" value="Genomic_DNA"/>
</dbReference>
<gene>
    <name evidence="12" type="ORF">GBAR_LOCUS8190</name>
</gene>
<proteinExistence type="inferred from homology"/>
<feature type="region of interest" description="Disordered" evidence="9">
    <location>
        <begin position="77"/>
        <end position="111"/>
    </location>
</feature>